<keyword evidence="3 6" id="KW-1133">Transmembrane helix</keyword>
<evidence type="ECO:0000256" key="3">
    <source>
        <dbReference type="ARBA" id="ARBA00022989"/>
    </source>
</evidence>
<sequence length="806" mass="89782">MGCSLGVILKITTHCSFYISFSSHVNLFTAGTIMSATRFLRKLSLRNSSPQRAAYLAALGLVGIQVGIGVIMKTAQSGGSYAFSPSGSITISEFLKLILSSIFFYRECKARAQTGVGPSTRGSDTAYASLADDHRDLEIQDKDEDSSSLTALDSEDEGSRDSGPSSPPLPFGLRTFWSYIRGEVRDDVRFGFYNLALIYILINNSLFLSYKMADPGTIQLTKSGVTLITALVMIATLNQQVSKTQWMAITMQLSGLIVTQYQPGKGALYPLDTYALLLFQVFLSASSGVYNQVLLKADDSSLHANNMILYASGTIVNLVCHITIKCVSSNEPGFFEGYGSIHAILVIMSNVFIGLAITAVYKYADALVKCFATAFSTGILLYLAPLISDTSLSFLVVPGTLIIFIATWLYMENPAPKPTTTKSDTDPKTGFFAKLGAIVQNKRVLFIFINTLITVMAVMALAMYQVAMPTKSISTASTDGSTQVVATTEEADAPKIVTSPFKNTMAFIRWNSVHPERIPTLMKYKPFFRDIHISMPDMMKAEGRGPEFHNITHDQSTLTFHIYQQVADTMQLILDEEPEIDGLLYYHFDAWIDPLAWSNIDRNKIYFPMTWPEMKPVGPQFSCMNDTKGYDWGGWGGPHYHLKAQLASAQLDHLDLGFKIDINEFCVGWSDIYFIPRKFFKDYIIAAPIFKSFDVFHEVGIPTMLHIIEQSHRESPYVPAMELFSDCWGYCCKDNPTIYDVTTYRCGHRLDYRNEQVTGAFYEKLDAEAKFLGQPMNGSHVANLTEMFPPIKEDDKAKLPAARRKR</sequence>
<feature type="region of interest" description="Disordered" evidence="5">
    <location>
        <begin position="141"/>
        <end position="167"/>
    </location>
</feature>
<evidence type="ECO:0000256" key="2">
    <source>
        <dbReference type="ARBA" id="ARBA00022692"/>
    </source>
</evidence>
<dbReference type="AlphaFoldDB" id="A0A0J9WCM0"/>
<dbReference type="Proteomes" id="UP000009097">
    <property type="component" value="Unassembled WGS sequence"/>
</dbReference>
<dbReference type="InterPro" id="IPR007271">
    <property type="entry name" value="Nuc_sug_transpt"/>
</dbReference>
<comment type="subcellular location">
    <subcellularLocation>
        <location evidence="1">Membrane</location>
        <topology evidence="1">Multi-pass membrane protein</topology>
    </subcellularLocation>
</comment>
<feature type="transmembrane region" description="Helical" evidence="6">
    <location>
        <begin position="17"/>
        <end position="40"/>
    </location>
</feature>
<dbReference type="RefSeq" id="XP_018258673.1">
    <property type="nucleotide sequence ID" value="XM_018397611.1"/>
</dbReference>
<feature type="transmembrane region" description="Helical" evidence="6">
    <location>
        <begin position="391"/>
        <end position="411"/>
    </location>
</feature>
<evidence type="ECO:0000313" key="8">
    <source>
        <dbReference type="Proteomes" id="UP000009097"/>
    </source>
</evidence>
<dbReference type="GO" id="GO:0000139">
    <property type="term" value="C:Golgi membrane"/>
    <property type="evidence" value="ECO:0007669"/>
    <property type="project" value="InterPro"/>
</dbReference>
<proteinExistence type="predicted"/>
<evidence type="ECO:0000256" key="4">
    <source>
        <dbReference type="ARBA" id="ARBA00023136"/>
    </source>
</evidence>
<feature type="transmembrane region" description="Helical" evidence="6">
    <location>
        <begin position="444"/>
        <end position="464"/>
    </location>
</feature>
<dbReference type="KEGG" id="fox:FOXG_17601"/>
<feature type="transmembrane region" description="Helical" evidence="6">
    <location>
        <begin position="52"/>
        <end position="71"/>
    </location>
</feature>
<evidence type="ECO:0008006" key="9">
    <source>
        <dbReference type="Google" id="ProtNLM"/>
    </source>
</evidence>
<dbReference type="EMBL" id="DS231752">
    <property type="protein sequence ID" value="KNB20628.1"/>
    <property type="molecule type" value="Genomic_DNA"/>
</dbReference>
<keyword evidence="2 6" id="KW-0812">Transmembrane</keyword>
<evidence type="ECO:0000313" key="7">
    <source>
        <dbReference type="EMBL" id="KNB20628.1"/>
    </source>
</evidence>
<evidence type="ECO:0000256" key="6">
    <source>
        <dbReference type="SAM" id="Phobius"/>
    </source>
</evidence>
<feature type="transmembrane region" description="Helical" evidence="6">
    <location>
        <begin position="190"/>
        <end position="210"/>
    </location>
</feature>
<organism evidence="7 8">
    <name type="scientific">Fusarium oxysporum f. sp. lycopersici (strain 4287 / CBS 123668 / FGSC 9935 / NRRL 34936)</name>
    <name type="common">Fusarium vascular wilt of tomato</name>
    <dbReference type="NCBI Taxonomy" id="426428"/>
    <lineage>
        <taxon>Eukaryota</taxon>
        <taxon>Fungi</taxon>
        <taxon>Dikarya</taxon>
        <taxon>Ascomycota</taxon>
        <taxon>Pezizomycotina</taxon>
        <taxon>Sordariomycetes</taxon>
        <taxon>Hypocreomycetidae</taxon>
        <taxon>Hypocreales</taxon>
        <taxon>Nectriaceae</taxon>
        <taxon>Fusarium</taxon>
        <taxon>Fusarium oxysporum species complex</taxon>
    </lineage>
</organism>
<reference evidence="7" key="2">
    <citation type="journal article" date="2010" name="Nature">
        <title>Comparative genomics reveals mobile pathogenicity chromosomes in Fusarium.</title>
        <authorList>
            <person name="Ma L.J."/>
            <person name="van der Does H.C."/>
            <person name="Borkovich K.A."/>
            <person name="Coleman J.J."/>
            <person name="Daboussi M.J."/>
            <person name="Di Pietro A."/>
            <person name="Dufresne M."/>
            <person name="Freitag M."/>
            <person name="Grabherr M."/>
            <person name="Henrissat B."/>
            <person name="Houterman P.M."/>
            <person name="Kang S."/>
            <person name="Shim W.B."/>
            <person name="Woloshuk C."/>
            <person name="Xie X."/>
            <person name="Xu J.R."/>
            <person name="Antoniw J."/>
            <person name="Baker S.E."/>
            <person name="Bluhm B.H."/>
            <person name="Breakspear A."/>
            <person name="Brown D.W."/>
            <person name="Butchko R.A."/>
            <person name="Chapman S."/>
            <person name="Coulson R."/>
            <person name="Coutinho P.M."/>
            <person name="Danchin E.G."/>
            <person name="Diener A."/>
            <person name="Gale L.R."/>
            <person name="Gardiner D.M."/>
            <person name="Goff S."/>
            <person name="Hammond-Kosack K.E."/>
            <person name="Hilburn K."/>
            <person name="Hua-Van A."/>
            <person name="Jonkers W."/>
            <person name="Kazan K."/>
            <person name="Kodira C.D."/>
            <person name="Koehrsen M."/>
            <person name="Kumar L."/>
            <person name="Lee Y.H."/>
            <person name="Li L."/>
            <person name="Manners J.M."/>
            <person name="Miranda-Saavedra D."/>
            <person name="Mukherjee M."/>
            <person name="Park G."/>
            <person name="Park J."/>
            <person name="Park S.Y."/>
            <person name="Proctor R.H."/>
            <person name="Regev A."/>
            <person name="Ruiz-Roldan M.C."/>
            <person name="Sain D."/>
            <person name="Sakthikumar S."/>
            <person name="Sykes S."/>
            <person name="Schwartz D.C."/>
            <person name="Turgeon B.G."/>
            <person name="Wapinski I."/>
            <person name="Yoder O."/>
            <person name="Young S."/>
            <person name="Zeng Q."/>
            <person name="Zhou S."/>
            <person name="Galagan J."/>
            <person name="Cuomo C.A."/>
            <person name="Kistler H.C."/>
            <person name="Rep M."/>
        </authorList>
    </citation>
    <scope>NUCLEOTIDE SEQUENCE [LARGE SCALE GENOMIC DNA]</scope>
    <source>
        <strain evidence="7">4287</strain>
    </source>
</reference>
<dbReference type="Pfam" id="PF04142">
    <property type="entry name" value="Nuc_sug_transp"/>
    <property type="match status" value="1"/>
</dbReference>
<feature type="transmembrane region" description="Helical" evidence="6">
    <location>
        <begin position="339"/>
        <end position="361"/>
    </location>
</feature>
<evidence type="ECO:0000256" key="1">
    <source>
        <dbReference type="ARBA" id="ARBA00004141"/>
    </source>
</evidence>
<accession>A0A0J9WCM0</accession>
<feature type="transmembrane region" description="Helical" evidence="6">
    <location>
        <begin position="307"/>
        <end position="324"/>
    </location>
</feature>
<dbReference type="OrthoDB" id="408493at2759"/>
<evidence type="ECO:0000256" key="5">
    <source>
        <dbReference type="SAM" id="MobiDB-lite"/>
    </source>
</evidence>
<dbReference type="PANTHER" id="PTHR10231">
    <property type="entry name" value="NUCLEOTIDE-SUGAR TRANSMEMBRANE TRANSPORTER"/>
    <property type="match status" value="1"/>
</dbReference>
<feature type="transmembrane region" description="Helical" evidence="6">
    <location>
        <begin position="274"/>
        <end position="295"/>
    </location>
</feature>
<keyword evidence="4 6" id="KW-0472">Membrane</keyword>
<dbReference type="NCBIfam" id="TIGR00803">
    <property type="entry name" value="nst"/>
    <property type="match status" value="1"/>
</dbReference>
<dbReference type="GeneID" id="28958349"/>
<feature type="transmembrane region" description="Helical" evidence="6">
    <location>
        <begin position="83"/>
        <end position="105"/>
    </location>
</feature>
<feature type="transmembrane region" description="Helical" evidence="6">
    <location>
        <begin position="366"/>
        <end position="385"/>
    </location>
</feature>
<dbReference type="GO" id="GO:0015165">
    <property type="term" value="F:pyrimidine nucleotide-sugar transmembrane transporter activity"/>
    <property type="evidence" value="ECO:0007669"/>
    <property type="project" value="InterPro"/>
</dbReference>
<gene>
    <name evidence="7" type="ORF">FOXG_17601</name>
</gene>
<dbReference type="VEuPathDB" id="FungiDB:FOXG_17601"/>
<reference evidence="7" key="1">
    <citation type="submission" date="2007-04" db="EMBL/GenBank/DDBJ databases">
        <authorList>
            <consortium name="The Broad Institute Genome Sequencing Platform"/>
            <person name="Birren B."/>
            <person name="Lander E."/>
            <person name="Galagan J."/>
            <person name="Nusbaum C."/>
            <person name="Devon K."/>
            <person name="Ma L.-J."/>
            <person name="Jaffe D."/>
            <person name="Butler J."/>
            <person name="Alvarez P."/>
            <person name="Gnerre S."/>
            <person name="Grabherr M."/>
            <person name="Kleber M."/>
            <person name="Mauceli E."/>
            <person name="Brockman W."/>
            <person name="MacCallum I.A."/>
            <person name="Young S."/>
            <person name="LaButti K."/>
            <person name="DeCaprio D."/>
            <person name="Crawford M."/>
            <person name="Koehrsen M."/>
            <person name="Engels R."/>
            <person name="Montgomery P."/>
            <person name="Pearson M."/>
            <person name="Howarth C."/>
            <person name="Larson L."/>
            <person name="White J."/>
            <person name="O'Leary S."/>
            <person name="Kodira C."/>
            <person name="Zeng Q."/>
            <person name="Yandava C."/>
            <person name="Alvarado L."/>
            <person name="Kistler C."/>
            <person name="Shim W.-B."/>
            <person name="Kang S."/>
            <person name="Woloshuk C."/>
        </authorList>
    </citation>
    <scope>NUCLEOTIDE SEQUENCE</scope>
    <source>
        <strain evidence="7">4287</strain>
    </source>
</reference>
<name>A0A0J9WCM0_FUSO4</name>
<protein>
    <recommendedName>
        <fullName evidence="9">CMP-sialic acid transporter</fullName>
    </recommendedName>
</protein>